<sequence>MGLREDLERIATAISAGGVVKAVIAAEPTGGARHYLVALGEDEEPGWLVVDDAANPVTELETIREVASVIVLCELAEETAGGGELEELRQRLAQVRLTEAPDGIEAAEDAALELEKVIGAPPRIATPTFLDEVGIGVRRLEQALGQVDSPFATALASLAGAVDAFVNDVVTRYAIPLR</sequence>
<dbReference type="AlphaFoldDB" id="A0A6J6Q2W3"/>
<protein>
    <submittedName>
        <fullName evidence="1">Unannotated protein</fullName>
    </submittedName>
</protein>
<evidence type="ECO:0000313" key="1">
    <source>
        <dbReference type="EMBL" id="CAB4704872.1"/>
    </source>
</evidence>
<dbReference type="EMBL" id="CAEZXP010000005">
    <property type="protein sequence ID" value="CAB4704872.1"/>
    <property type="molecule type" value="Genomic_DNA"/>
</dbReference>
<proteinExistence type="predicted"/>
<gene>
    <name evidence="1" type="ORF">UFOPK2399_01601</name>
</gene>
<reference evidence="1" key="1">
    <citation type="submission" date="2020-05" db="EMBL/GenBank/DDBJ databases">
        <authorList>
            <person name="Chiriac C."/>
            <person name="Salcher M."/>
            <person name="Ghai R."/>
            <person name="Kavagutti S V."/>
        </authorList>
    </citation>
    <scope>NUCLEOTIDE SEQUENCE</scope>
</reference>
<accession>A0A6J6Q2W3</accession>
<name>A0A6J6Q2W3_9ZZZZ</name>
<organism evidence="1">
    <name type="scientific">freshwater metagenome</name>
    <dbReference type="NCBI Taxonomy" id="449393"/>
    <lineage>
        <taxon>unclassified sequences</taxon>
        <taxon>metagenomes</taxon>
        <taxon>ecological metagenomes</taxon>
    </lineage>
</organism>